<gene>
    <name evidence="1" type="ORF">R4F53_04540</name>
</gene>
<dbReference type="EMBL" id="JAWLLD010000003">
    <property type="protein sequence ID" value="MDV7011573.1"/>
    <property type="molecule type" value="Genomic_DNA"/>
</dbReference>
<evidence type="ECO:0000313" key="1">
    <source>
        <dbReference type="EMBL" id="MDV7011573.1"/>
    </source>
</evidence>
<evidence type="ECO:0000313" key="2">
    <source>
        <dbReference type="Proteomes" id="UP001187143"/>
    </source>
</evidence>
<organism evidence="1 2">
    <name type="scientific">Mycobacterium intracellulare</name>
    <dbReference type="NCBI Taxonomy" id="1767"/>
    <lineage>
        <taxon>Bacteria</taxon>
        <taxon>Bacillati</taxon>
        <taxon>Actinomycetota</taxon>
        <taxon>Actinomycetes</taxon>
        <taxon>Mycobacteriales</taxon>
        <taxon>Mycobacteriaceae</taxon>
        <taxon>Mycobacterium</taxon>
        <taxon>Mycobacterium avium complex (MAC)</taxon>
    </lineage>
</organism>
<dbReference type="Proteomes" id="UP001187143">
    <property type="component" value="Unassembled WGS sequence"/>
</dbReference>
<proteinExistence type="predicted"/>
<dbReference type="SUPFAM" id="SSF159245">
    <property type="entry name" value="AttH-like"/>
    <property type="match status" value="1"/>
</dbReference>
<sequence>MAYSAADESFTHQLPSTFDQVHNADPTWSDRCYFFAASPDGTLLLASGYGNNPNTGTGLGYVKVSLADGRHWDLLSGRPVTGDDRGDLSAGPMRWTCVEPLKKWRLDVEPNNSGIEWELYYEPTAPMWELLPMKVRGKKGELLADMYHMKEPGRWSGWVTIDGERVSVDGFHGGRDRTFGVRVSDKIDFWLWLDAGFDDHAIEAWIIESSDGTVNYVDGGITYADGRLSKRFVKIEHDVEFDGDRKRPARAILVFTDEAGQAHRVIAEAPHQQVNAYYGLPMAHCQYEDLGGGAYFIHFAWDSGDPDQLSEAESKSMALDQLMRFQRDGETGWGIFELLMGGQGYARYPNWTAMDMSAFTQDKTPVDRLPEDSDGVRR</sequence>
<accession>A0AAE4RC78</accession>
<protein>
    <submittedName>
        <fullName evidence="1">Uncharacterized protein</fullName>
    </submittedName>
</protein>
<dbReference type="RefSeq" id="WP_225323581.1">
    <property type="nucleotide sequence ID" value="NZ_JAEKMV010000001.1"/>
</dbReference>
<name>A0AAE4RC78_MYCIT</name>
<dbReference type="AlphaFoldDB" id="A0AAE4RC78"/>
<reference evidence="1" key="1">
    <citation type="submission" date="2023-10" db="EMBL/GenBank/DDBJ databases">
        <title>Characterization and genome sequence of Mycobacterium intracellulare ABSURDO, a novel pathogenic isolate with three colony morphotypes that vary in growth and acid-fastness.</title>
        <authorList>
            <person name="Jude B.A."/>
            <person name="Robinson R.T."/>
        </authorList>
    </citation>
    <scope>NUCLEOTIDE SEQUENCE</scope>
    <source>
        <strain evidence="1">ABSURDO Component B</strain>
    </source>
</reference>
<comment type="caution">
    <text evidence="1">The sequence shown here is derived from an EMBL/GenBank/DDBJ whole genome shotgun (WGS) entry which is preliminary data.</text>
</comment>